<dbReference type="Proteomes" id="UP000479241">
    <property type="component" value="Unassembled WGS sequence"/>
</dbReference>
<dbReference type="GO" id="GO:0016787">
    <property type="term" value="F:hydrolase activity"/>
    <property type="evidence" value="ECO:0007669"/>
    <property type="project" value="UniProtKB-KW"/>
</dbReference>
<dbReference type="EMBL" id="JAAGWG010000009">
    <property type="protein sequence ID" value="NEK85579.1"/>
    <property type="molecule type" value="Genomic_DNA"/>
</dbReference>
<dbReference type="PRINTS" id="PR00111">
    <property type="entry name" value="ABHYDROLASE"/>
</dbReference>
<dbReference type="AlphaFoldDB" id="A0A6L9W1H2"/>
<dbReference type="PANTHER" id="PTHR43798">
    <property type="entry name" value="MONOACYLGLYCEROL LIPASE"/>
    <property type="match status" value="1"/>
</dbReference>
<organism evidence="2 3">
    <name type="scientific">Blastococcus saxobsidens</name>
    <dbReference type="NCBI Taxonomy" id="138336"/>
    <lineage>
        <taxon>Bacteria</taxon>
        <taxon>Bacillati</taxon>
        <taxon>Actinomycetota</taxon>
        <taxon>Actinomycetes</taxon>
        <taxon>Geodermatophilales</taxon>
        <taxon>Geodermatophilaceae</taxon>
        <taxon>Blastococcus</taxon>
    </lineage>
</organism>
<dbReference type="InterPro" id="IPR029058">
    <property type="entry name" value="AB_hydrolase_fold"/>
</dbReference>
<sequence length="268" mass="28093">MTVEQQPRTTTLDVDGVGVHVLSAGHGPPLVYLHGAGDLGGWLPALGALATGHRVLRPDHPGFNRSGDDPTVTSVGDLARRYPAILDALGVDHFSLVGTSLGGWLAAELALLAPERVEHLVLVDPAGLPADRPIPDMFRTPPGELLALLCGDADSLAAGRARAAAVQADPALVERRTRNTATAARLAGEPYMHDPGLGPRLSGLRVPTLVVWGALDGLFPVDLAQQWLRALPSARLHVVEGAGHLPPADRPEEFVRVVRDFLAAGPPG</sequence>
<dbReference type="Pfam" id="PF00561">
    <property type="entry name" value="Abhydrolase_1"/>
    <property type="match status" value="1"/>
</dbReference>
<protein>
    <submittedName>
        <fullName evidence="2">Alpha/beta fold hydrolase</fullName>
    </submittedName>
</protein>
<dbReference type="SUPFAM" id="SSF53474">
    <property type="entry name" value="alpha/beta-Hydrolases"/>
    <property type="match status" value="1"/>
</dbReference>
<feature type="domain" description="AB hydrolase-1" evidence="1">
    <location>
        <begin position="28"/>
        <end position="249"/>
    </location>
</feature>
<comment type="caution">
    <text evidence="2">The sequence shown here is derived from an EMBL/GenBank/DDBJ whole genome shotgun (WGS) entry which is preliminary data.</text>
</comment>
<reference evidence="2 3" key="1">
    <citation type="submission" date="2019-12" db="EMBL/GenBank/DDBJ databases">
        <title>the WGS of Blastococcus saxobsidens 67B17.</title>
        <authorList>
            <person name="Jiang Z."/>
        </authorList>
    </citation>
    <scope>NUCLEOTIDE SEQUENCE [LARGE SCALE GENOMIC DNA]</scope>
    <source>
        <strain evidence="2 3">67B17</strain>
    </source>
</reference>
<evidence type="ECO:0000313" key="2">
    <source>
        <dbReference type="EMBL" id="NEK85579.1"/>
    </source>
</evidence>
<evidence type="ECO:0000313" key="3">
    <source>
        <dbReference type="Proteomes" id="UP000479241"/>
    </source>
</evidence>
<dbReference type="InterPro" id="IPR050266">
    <property type="entry name" value="AB_hydrolase_sf"/>
</dbReference>
<name>A0A6L9W1H2_9ACTN</name>
<dbReference type="RefSeq" id="WP_163203753.1">
    <property type="nucleotide sequence ID" value="NZ_JAAGWG010000009.1"/>
</dbReference>
<dbReference type="InterPro" id="IPR000073">
    <property type="entry name" value="AB_hydrolase_1"/>
</dbReference>
<proteinExistence type="predicted"/>
<gene>
    <name evidence="2" type="ORF">GCU60_07370</name>
</gene>
<accession>A0A6L9W1H2</accession>
<dbReference type="Gene3D" id="3.40.50.1820">
    <property type="entry name" value="alpha/beta hydrolase"/>
    <property type="match status" value="1"/>
</dbReference>
<evidence type="ECO:0000259" key="1">
    <source>
        <dbReference type="Pfam" id="PF00561"/>
    </source>
</evidence>
<keyword evidence="2" id="KW-0378">Hydrolase</keyword>